<evidence type="ECO:0000256" key="6">
    <source>
        <dbReference type="ARBA" id="ARBA00023136"/>
    </source>
</evidence>
<reference evidence="8 9" key="1">
    <citation type="journal article" date="2018" name="Appl. Microbiol. Biotechnol.">
        <title>Co-cultivation of the strictly anaerobic methanogen Methanosarcina barkeri with aerobic methanotrophs in an oxygen-limited membrane bioreactor.</title>
        <authorList>
            <person name="In 't Zandt M.H."/>
            <person name="van den Bosch T.J.M."/>
            <person name="Rijkers R."/>
            <person name="van Kessel M.A.H.J."/>
            <person name="Jetten M.S.M."/>
            <person name="Welte C.U."/>
        </authorList>
    </citation>
    <scope>NUCLEOTIDE SEQUENCE [LARGE SCALE GENOMIC DNA]</scope>
    <source>
        <strain evidence="8 9">DSM 17706</strain>
    </source>
</reference>
<dbReference type="AlphaFoldDB" id="A0A2U1STU0"/>
<keyword evidence="5" id="KW-0732">Signal</keyword>
<dbReference type="RefSeq" id="WP_108916029.1">
    <property type="nucleotide sequence ID" value="NZ_BGJY01000002.1"/>
</dbReference>
<dbReference type="GO" id="GO:0012505">
    <property type="term" value="C:endomembrane system"/>
    <property type="evidence" value="ECO:0007669"/>
    <property type="project" value="UniProtKB-SubCell"/>
</dbReference>
<sequence>MTDETSSAKTNAAMTLDRRALLRGAAGAAASFAAIRTAFPGGAFAQGAGPETTKAILGYIALVDAAPLIIAKEKGVFAKHGMPDVEVVKQASWGATRDNLVLGGAANGIDGAHILTPMPYLITTGRVTQNNAPTPMYILARLNLDAQGISVANEYKDLKVTTNASALREAFAKKKAEGKEVKVAMTFPGGTHDLWLRYWLAAAGIDPDKDVSTIVVPPPQMVANMKVGNMDAFCVGEPWNEQLANQNIGYTACATGEIWSKHPEKALGLRADWVDKNPRAARALTAAVLEAQQWCDKMENKAQLAEIVGKRQWFNVPVADIVGRLKGDLNYGNGRIEKGTKQFMKFWRDAASYPFKSHDAWFVTEDIRWGKLEPTTNIKALVDKVNREDIWREAAKSINVPAKEIPTSTSRGKETFFDGKVFDPENPQAYLKSLSIKRAQV</sequence>
<comment type="similarity">
    <text evidence="7">Belongs to the CmpA/NrtA family.</text>
</comment>
<dbReference type="CDD" id="cd13553">
    <property type="entry name" value="PBP2_NrtA_CpmA_like"/>
    <property type="match status" value="1"/>
</dbReference>
<evidence type="ECO:0000313" key="8">
    <source>
        <dbReference type="EMBL" id="PWB95004.1"/>
    </source>
</evidence>
<keyword evidence="4" id="KW-0997">Cell inner membrane</keyword>
<evidence type="ECO:0000256" key="7">
    <source>
        <dbReference type="ARBA" id="ARBA00024031"/>
    </source>
</evidence>
<evidence type="ECO:0000256" key="5">
    <source>
        <dbReference type="ARBA" id="ARBA00022729"/>
    </source>
</evidence>
<name>A0A2U1STU0_METSR</name>
<dbReference type="InterPro" id="IPR044527">
    <property type="entry name" value="NrtA/CpmA_ABC-bd_dom"/>
</dbReference>
<evidence type="ECO:0000256" key="3">
    <source>
        <dbReference type="ARBA" id="ARBA00022475"/>
    </source>
</evidence>
<dbReference type="InterPro" id="IPR006311">
    <property type="entry name" value="TAT_signal"/>
</dbReference>
<dbReference type="PROSITE" id="PS51318">
    <property type="entry name" value="TAT"/>
    <property type="match status" value="1"/>
</dbReference>
<evidence type="ECO:0000313" key="9">
    <source>
        <dbReference type="Proteomes" id="UP000245137"/>
    </source>
</evidence>
<dbReference type="Proteomes" id="UP000245137">
    <property type="component" value="Unassembled WGS sequence"/>
</dbReference>
<gene>
    <name evidence="8" type="ORF">C5689_04215</name>
</gene>
<comment type="subcellular location">
    <subcellularLocation>
        <location evidence="1">Endomembrane system</location>
    </subcellularLocation>
</comment>
<evidence type="ECO:0000256" key="4">
    <source>
        <dbReference type="ARBA" id="ARBA00022519"/>
    </source>
</evidence>
<dbReference type="EMBL" id="PUIV01000004">
    <property type="protein sequence ID" value="PWB95004.1"/>
    <property type="molecule type" value="Genomic_DNA"/>
</dbReference>
<evidence type="ECO:0000256" key="1">
    <source>
        <dbReference type="ARBA" id="ARBA00004308"/>
    </source>
</evidence>
<dbReference type="Pfam" id="PF13379">
    <property type="entry name" value="NMT1_2"/>
    <property type="match status" value="1"/>
</dbReference>
<dbReference type="OrthoDB" id="570524at2"/>
<proteinExistence type="inferred from homology"/>
<dbReference type="SUPFAM" id="SSF53850">
    <property type="entry name" value="Periplasmic binding protein-like II"/>
    <property type="match status" value="1"/>
</dbReference>
<keyword evidence="2" id="KW-0813">Transport</keyword>
<comment type="caution">
    <text evidence="8">The sequence shown here is derived from an EMBL/GenBank/DDBJ whole genome shotgun (WGS) entry which is preliminary data.</text>
</comment>
<protein>
    <submittedName>
        <fullName evidence="8">Bicarbonate-binding protein</fullName>
    </submittedName>
</protein>
<dbReference type="PANTHER" id="PTHR30024:SF7">
    <property type="entry name" value="NITRATE_NITRITE BINDING PROTEIN NRTA"/>
    <property type="match status" value="1"/>
</dbReference>
<keyword evidence="9" id="KW-1185">Reference proteome</keyword>
<dbReference type="Gene3D" id="3.40.190.10">
    <property type="entry name" value="Periplasmic binding protein-like II"/>
    <property type="match status" value="2"/>
</dbReference>
<dbReference type="PANTHER" id="PTHR30024">
    <property type="entry name" value="ALIPHATIC SULFONATES-BINDING PROTEIN-RELATED"/>
    <property type="match status" value="1"/>
</dbReference>
<organism evidence="8 9">
    <name type="scientific">Methylosinus sporium</name>
    <dbReference type="NCBI Taxonomy" id="428"/>
    <lineage>
        <taxon>Bacteria</taxon>
        <taxon>Pseudomonadati</taxon>
        <taxon>Pseudomonadota</taxon>
        <taxon>Alphaproteobacteria</taxon>
        <taxon>Hyphomicrobiales</taxon>
        <taxon>Methylocystaceae</taxon>
        <taxon>Methylosinus</taxon>
    </lineage>
</organism>
<evidence type="ECO:0000256" key="2">
    <source>
        <dbReference type="ARBA" id="ARBA00022448"/>
    </source>
</evidence>
<keyword evidence="3" id="KW-1003">Cell membrane</keyword>
<keyword evidence="6" id="KW-0472">Membrane</keyword>
<accession>A0A2U1STU0</accession>